<dbReference type="PATRIC" id="fig|457404.5.peg.1277"/>
<accession>H1PSA1</accession>
<dbReference type="BioCyc" id="FSP457404-HMP:GTSQ-1298-MONOMER"/>
<evidence type="ECO:0000313" key="2">
    <source>
        <dbReference type="Proteomes" id="UP000003233"/>
    </source>
</evidence>
<dbReference type="RefSeq" id="WP_008696798.1">
    <property type="nucleotide sequence ID" value="NZ_KE161007.1"/>
</dbReference>
<gene>
    <name evidence="1" type="ORF">HMPREF0402_01294</name>
</gene>
<evidence type="ECO:0000313" key="1">
    <source>
        <dbReference type="EMBL" id="EHO82050.1"/>
    </source>
</evidence>
<sequence length="247" mass="26693">MKALNNFDFTLNEAKNMVLHKLATAPIGVEGQIFYNTATKKVNVNNGTVFMEIGAQEIATTSTLGVLMVGNGLKIDVSGKMDLAILDESDLIKAEYLPSYVDDVLEFQNFSSLPLTGEQGKIYVTTDNNNTYRWSGTAYIGLNNPLDYATQAEAEAGTNNTKVMTPQRTKEAVLANSPMKKYTTMIGDGAAKQIVVFHNLNTRDILINLYEGNDLVIADVQITTVNSVTIVFAEAPSAGAIKVVIAG</sequence>
<protein>
    <submittedName>
        <fullName evidence="1">Uncharacterized protein</fullName>
    </submittedName>
</protein>
<dbReference type="AlphaFoldDB" id="H1PSA1"/>
<name>H1PSA1_9FUSO</name>
<dbReference type="Proteomes" id="UP000003233">
    <property type="component" value="Unassembled WGS sequence"/>
</dbReference>
<proteinExistence type="predicted"/>
<organism evidence="1 2">
    <name type="scientific">Fusobacterium ulcerans 12-1B</name>
    <dbReference type="NCBI Taxonomy" id="457404"/>
    <lineage>
        <taxon>Bacteria</taxon>
        <taxon>Fusobacteriati</taxon>
        <taxon>Fusobacteriota</taxon>
        <taxon>Fusobacteriia</taxon>
        <taxon>Fusobacteriales</taxon>
        <taxon>Fusobacteriaceae</taxon>
        <taxon>Fusobacterium</taxon>
    </lineage>
</organism>
<reference evidence="1 2" key="1">
    <citation type="submission" date="2012-07" db="EMBL/GenBank/DDBJ databases">
        <title>The Genome Sequence of Fusobacterium ulcerans 12_1B.</title>
        <authorList>
            <consortium name="The Broad Institute Genome Sequencing Platform"/>
            <person name="Earl A."/>
            <person name="Ward D."/>
            <person name="Feldgarden M."/>
            <person name="Gevers D."/>
            <person name="Strauss J."/>
            <person name="Ambrose C.E."/>
            <person name="Allen-Vercoe E."/>
            <person name="Walker B."/>
            <person name="Young S.K."/>
            <person name="Zeng Q."/>
            <person name="Gargeya S."/>
            <person name="Fitzgerald M."/>
            <person name="Haas B."/>
            <person name="Abouelleil A."/>
            <person name="Alvarado L."/>
            <person name="Arachchi H.M."/>
            <person name="Berlin A.M."/>
            <person name="Chapman S.B."/>
            <person name="Goldberg J."/>
            <person name="Griggs A."/>
            <person name="Gujja S."/>
            <person name="Hansen M."/>
            <person name="Howarth C."/>
            <person name="Imamovic A."/>
            <person name="Larimer J."/>
            <person name="McCowen C."/>
            <person name="Montmayeur A."/>
            <person name="Murphy C."/>
            <person name="Neiman D."/>
            <person name="Pearson M."/>
            <person name="Priest M."/>
            <person name="Roberts A."/>
            <person name="Saif S."/>
            <person name="Shea T."/>
            <person name="Sisk P."/>
            <person name="Sykes S."/>
            <person name="Wortman J."/>
            <person name="Nusbaum C."/>
            <person name="Birren B."/>
        </authorList>
    </citation>
    <scope>NUCLEOTIDE SEQUENCE [LARGE SCALE GENOMIC DNA]</scope>
    <source>
        <strain evidence="1 2">12_1B</strain>
    </source>
</reference>
<comment type="caution">
    <text evidence="1">The sequence shown here is derived from an EMBL/GenBank/DDBJ whole genome shotgun (WGS) entry which is preliminary data.</text>
</comment>
<dbReference type="EMBL" id="AGWJ02000009">
    <property type="protein sequence ID" value="EHO82050.1"/>
    <property type="molecule type" value="Genomic_DNA"/>
</dbReference>
<dbReference type="HOGENOM" id="CLU_1123267_0_0_0"/>
<keyword evidence="2" id="KW-1185">Reference proteome</keyword>